<dbReference type="AlphaFoldDB" id="A0A9N8H7A1"/>
<sequence>MLHWIKDRRAKRNAKTKNKKNSSTRTVEDPAKEIIQKPVPGMDPTDSTSSVASSNGTPRQVQKPPKRVSSLDNRRSDHSRRMSLTDRDFDSLLVRSRGWVFDPADGKSRPHHDRQHNRAMAGNEYDKYVFAPKQPIMG</sequence>
<reference evidence="2" key="1">
    <citation type="submission" date="2020-06" db="EMBL/GenBank/DDBJ databases">
        <authorList>
            <consortium name="Plant Systems Biology data submission"/>
        </authorList>
    </citation>
    <scope>NUCLEOTIDE SEQUENCE</scope>
    <source>
        <strain evidence="2">D6</strain>
    </source>
</reference>
<comment type="caution">
    <text evidence="2">The sequence shown here is derived from an EMBL/GenBank/DDBJ whole genome shotgun (WGS) entry which is preliminary data.</text>
</comment>
<feature type="compositionally biased region" description="Basic and acidic residues" evidence="1">
    <location>
        <begin position="72"/>
        <end position="83"/>
    </location>
</feature>
<gene>
    <name evidence="2" type="ORF">SEMRO_123_G059490.1</name>
</gene>
<evidence type="ECO:0000313" key="2">
    <source>
        <dbReference type="EMBL" id="CAB9501955.1"/>
    </source>
</evidence>
<name>A0A9N8H7A1_9STRA</name>
<organism evidence="2 3">
    <name type="scientific">Seminavis robusta</name>
    <dbReference type="NCBI Taxonomy" id="568900"/>
    <lineage>
        <taxon>Eukaryota</taxon>
        <taxon>Sar</taxon>
        <taxon>Stramenopiles</taxon>
        <taxon>Ochrophyta</taxon>
        <taxon>Bacillariophyta</taxon>
        <taxon>Bacillariophyceae</taxon>
        <taxon>Bacillariophycidae</taxon>
        <taxon>Naviculales</taxon>
        <taxon>Naviculaceae</taxon>
        <taxon>Seminavis</taxon>
    </lineage>
</organism>
<feature type="region of interest" description="Disordered" evidence="1">
    <location>
        <begin position="101"/>
        <end position="123"/>
    </location>
</feature>
<proteinExistence type="predicted"/>
<protein>
    <submittedName>
        <fullName evidence="2">Uncharacterized protein</fullName>
    </submittedName>
</protein>
<keyword evidence="3" id="KW-1185">Reference proteome</keyword>
<evidence type="ECO:0000256" key="1">
    <source>
        <dbReference type="SAM" id="MobiDB-lite"/>
    </source>
</evidence>
<feature type="compositionally biased region" description="Basic and acidic residues" evidence="1">
    <location>
        <begin position="26"/>
        <end position="35"/>
    </location>
</feature>
<dbReference type="Proteomes" id="UP001153069">
    <property type="component" value="Unassembled WGS sequence"/>
</dbReference>
<feature type="compositionally biased region" description="Basic residues" evidence="1">
    <location>
        <begin position="8"/>
        <end position="22"/>
    </location>
</feature>
<dbReference type="EMBL" id="CAICTM010000122">
    <property type="protein sequence ID" value="CAB9501955.1"/>
    <property type="molecule type" value="Genomic_DNA"/>
</dbReference>
<feature type="region of interest" description="Disordered" evidence="1">
    <location>
        <begin position="1"/>
        <end position="83"/>
    </location>
</feature>
<accession>A0A9N8H7A1</accession>
<feature type="compositionally biased region" description="Polar residues" evidence="1">
    <location>
        <begin position="45"/>
        <end position="60"/>
    </location>
</feature>
<evidence type="ECO:0000313" key="3">
    <source>
        <dbReference type="Proteomes" id="UP001153069"/>
    </source>
</evidence>